<evidence type="ECO:0000256" key="4">
    <source>
        <dbReference type="ARBA" id="ARBA00023422"/>
    </source>
</evidence>
<dbReference type="GO" id="GO:0004623">
    <property type="term" value="F:phospholipase A2 activity"/>
    <property type="evidence" value="ECO:0007669"/>
    <property type="project" value="UniProtKB-EC"/>
</dbReference>
<dbReference type="PANTHER" id="PTHR10039">
    <property type="entry name" value="AMELOGENIN"/>
    <property type="match status" value="1"/>
</dbReference>
<dbReference type="Gene3D" id="3.40.1090.10">
    <property type="entry name" value="Cytosolic phospholipase A2 catalytic domain"/>
    <property type="match status" value="1"/>
</dbReference>
<dbReference type="InterPro" id="IPR027417">
    <property type="entry name" value="P-loop_NTPase"/>
</dbReference>
<keyword evidence="6" id="KW-0378">Hydrolase</keyword>
<comment type="catalytic activity">
    <reaction evidence="4">
        <text>a 1,2-diacyl-sn-glycero-3-phosphocholine + H2O = a 1-acyl-sn-glycero-3-phosphocholine + a fatty acid + H(+)</text>
        <dbReference type="Rhea" id="RHEA:15801"/>
        <dbReference type="ChEBI" id="CHEBI:15377"/>
        <dbReference type="ChEBI" id="CHEBI:15378"/>
        <dbReference type="ChEBI" id="CHEBI:28868"/>
        <dbReference type="ChEBI" id="CHEBI:57643"/>
        <dbReference type="ChEBI" id="CHEBI:58168"/>
        <dbReference type="EC" id="3.1.1.4"/>
    </reaction>
    <physiologicalReaction direction="left-to-right" evidence="4">
        <dbReference type="Rhea" id="RHEA:15802"/>
    </physiologicalReaction>
</comment>
<dbReference type="GeneID" id="43594268"/>
<accession>A0A370U0X7</accession>
<dbReference type="Gene3D" id="3.40.50.300">
    <property type="entry name" value="P-loop containing nucleotide triphosphate hydrolases"/>
    <property type="match status" value="1"/>
</dbReference>
<dbReference type="STRING" id="2656787.A0A370U0X7"/>
<dbReference type="InterPro" id="IPR036770">
    <property type="entry name" value="Ankyrin_rpt-contain_sf"/>
</dbReference>
<evidence type="ECO:0000313" key="8">
    <source>
        <dbReference type="EMBL" id="RDL41440.1"/>
    </source>
</evidence>
<dbReference type="OrthoDB" id="1658288at2759"/>
<evidence type="ECO:0000256" key="6">
    <source>
        <dbReference type="PROSITE-ProRule" id="PRU01161"/>
    </source>
</evidence>
<sequence length="962" mass="106773">MENVSRKRGHCVQPWEEFDMIAGTSTGGLIAIMLGRLRMTLNECEDAYLELSERIFTPKRSKINPWRAKEFLQADGKFDYKVLEKAIKDIIAQKPGYDESTLLKDPVPQCSVFVCATRTGNTEVAILRSYDTTEPKLLFDECKIWEACRATSAATTFFDPIKIGKYGQQFADGGVLYNNPIQPVEREASAIWPGCMESAVIVSIGTGSAPGGAFKGNLKKIIDGMKKIVTETERTDNDFFRAHQAMFVHNRLYRFNVFHGLADVGLEESKEKEKVANVTQTFLERADVQNLTNTCIGQICKPASAGDGPSPVDASDSQNVYLKQDLSDCIRSLSFKGITSRRNNISLAHQDTCGWLFETPSFMNWKHGTDLQSNNGVLWIKGHPGVGKSTLMKHTLLHCQDKFKDYHIAFYFFNARGGSLEKSPLGMLRSLVVQLLEQDDSFLQKQVIPNFLKKKIRHEKSEWAWEIGELQEFLLLAFKQRECKNTLLLIDALDECNDSDVEKVVDFLGDLSENAIQSGSGLRICLSSCHYPNIDMKKKVQLVVERQAGHDQDIVKYVQSKLKATTEDLQKAILEKARHIFIWVVLVVELLNIEFNKGKMNAMWKKLNEIPSDLDELFSKLLEKEDSEDDKKTAILVFQWVLFSVEPLSPTELYLAVLAGTDPEDIAAWDRSRVGVGTIKRFITTASRGLVEIVSSHNDLRGEAPSQDIVQFIHQSVIDFLTRNQRLVKLDPTLNPNPVGASHARLASCCIVYIMQEEIESLAIGTSSGSFSDVSREANPMLRYSSMYLLGHAENAQAGGISQVSLLQRLEKSGNHEFLRPLEVDAKKSSQSFKGAQLLYKASYQGCDYLVQALLLGHGSDVNTEGGYHGTALQPAAAEGRKSIVRILLEQGANVNTQGGEYSTALQAATAYGWADIVGILLEHGANVNTQGGEHGTALQAAVLLGMSDMVALLLNHGAITP</sequence>
<dbReference type="SUPFAM" id="SSF52540">
    <property type="entry name" value="P-loop containing nucleoside triphosphate hydrolases"/>
    <property type="match status" value="1"/>
</dbReference>
<dbReference type="InterPro" id="IPR016035">
    <property type="entry name" value="Acyl_Trfase/lysoPLipase"/>
</dbReference>
<dbReference type="Pfam" id="PF12796">
    <property type="entry name" value="Ank_2"/>
    <property type="match status" value="2"/>
</dbReference>
<dbReference type="InterPro" id="IPR056884">
    <property type="entry name" value="NPHP3-like_N"/>
</dbReference>
<keyword evidence="2" id="KW-0677">Repeat</keyword>
<dbReference type="PANTHER" id="PTHR10039:SF5">
    <property type="entry name" value="NACHT DOMAIN-CONTAINING PROTEIN"/>
    <property type="match status" value="1"/>
</dbReference>
<evidence type="ECO:0000256" key="2">
    <source>
        <dbReference type="ARBA" id="ARBA00022737"/>
    </source>
</evidence>
<feature type="active site" description="Proton acceptor" evidence="6">
    <location>
        <position position="172"/>
    </location>
</feature>
<feature type="repeat" description="ANK" evidence="5">
    <location>
        <begin position="901"/>
        <end position="933"/>
    </location>
</feature>
<dbReference type="GO" id="GO:0046486">
    <property type="term" value="P:glycerolipid metabolic process"/>
    <property type="evidence" value="ECO:0007669"/>
    <property type="project" value="UniProtKB-ARBA"/>
</dbReference>
<evidence type="ECO:0000256" key="3">
    <source>
        <dbReference type="ARBA" id="ARBA00023098"/>
    </source>
</evidence>
<dbReference type="AlphaFoldDB" id="A0A370U0X7"/>
<evidence type="ECO:0000313" key="9">
    <source>
        <dbReference type="Proteomes" id="UP000254866"/>
    </source>
</evidence>
<dbReference type="InterPro" id="IPR002110">
    <property type="entry name" value="Ankyrin_rpt"/>
</dbReference>
<dbReference type="RefSeq" id="XP_031874096.1">
    <property type="nucleotide sequence ID" value="XM_032010042.1"/>
</dbReference>
<keyword evidence="6" id="KW-0442">Lipid degradation</keyword>
<dbReference type="SUPFAM" id="SSF52151">
    <property type="entry name" value="FabD/lysophospholipase-like"/>
    <property type="match status" value="1"/>
</dbReference>
<dbReference type="InterPro" id="IPR002641">
    <property type="entry name" value="PNPLA_dom"/>
</dbReference>
<evidence type="ECO:0000256" key="1">
    <source>
        <dbReference type="ARBA" id="ARBA00013278"/>
    </source>
</evidence>
<keyword evidence="9" id="KW-1185">Reference proteome</keyword>
<dbReference type="EMBL" id="NPIC01000001">
    <property type="protein sequence ID" value="RDL41440.1"/>
    <property type="molecule type" value="Genomic_DNA"/>
</dbReference>
<gene>
    <name evidence="8" type="ORF">BP5553_01419</name>
</gene>
<keyword evidence="5" id="KW-0040">ANK repeat</keyword>
<dbReference type="SMART" id="SM00248">
    <property type="entry name" value="ANK"/>
    <property type="match status" value="4"/>
</dbReference>
<feature type="repeat" description="ANK" evidence="5">
    <location>
        <begin position="868"/>
        <end position="900"/>
    </location>
</feature>
<keyword evidence="3 6" id="KW-0443">Lipid metabolism</keyword>
<dbReference type="Proteomes" id="UP000254866">
    <property type="component" value="Unassembled WGS sequence"/>
</dbReference>
<feature type="short sequence motif" description="DGA/G" evidence="6">
    <location>
        <begin position="172"/>
        <end position="174"/>
    </location>
</feature>
<dbReference type="Gene3D" id="1.25.40.20">
    <property type="entry name" value="Ankyrin repeat-containing domain"/>
    <property type="match status" value="1"/>
</dbReference>
<dbReference type="CDD" id="cd07216">
    <property type="entry name" value="Pat17_PNPLA8_PNPLA9_like3"/>
    <property type="match status" value="1"/>
</dbReference>
<dbReference type="GO" id="GO:0016042">
    <property type="term" value="P:lipid catabolic process"/>
    <property type="evidence" value="ECO:0007669"/>
    <property type="project" value="UniProtKB-UniRule"/>
</dbReference>
<proteinExistence type="predicted"/>
<dbReference type="Pfam" id="PF01734">
    <property type="entry name" value="Patatin"/>
    <property type="match status" value="1"/>
</dbReference>
<organism evidence="8 9">
    <name type="scientific">Venustampulla echinocandica</name>
    <dbReference type="NCBI Taxonomy" id="2656787"/>
    <lineage>
        <taxon>Eukaryota</taxon>
        <taxon>Fungi</taxon>
        <taxon>Dikarya</taxon>
        <taxon>Ascomycota</taxon>
        <taxon>Pezizomycotina</taxon>
        <taxon>Leotiomycetes</taxon>
        <taxon>Helotiales</taxon>
        <taxon>Pleuroascaceae</taxon>
        <taxon>Venustampulla</taxon>
    </lineage>
</organism>
<feature type="short sequence motif" description="GXSXG" evidence="6">
    <location>
        <begin position="23"/>
        <end position="27"/>
    </location>
</feature>
<reference evidence="8 9" key="1">
    <citation type="journal article" date="2018" name="IMA Fungus">
        <title>IMA Genome-F 9: Draft genome sequence of Annulohypoxylon stygium, Aspergillus mulundensis, Berkeleyomyces basicola (syn. Thielaviopsis basicola), Ceratocystis smalleyi, two Cercospora beticola strains, Coleophoma cylindrospora, Fusarium fracticaudum, Phialophora cf. hyalina, and Morchella septimelata.</title>
        <authorList>
            <person name="Wingfield B.D."/>
            <person name="Bills G.F."/>
            <person name="Dong Y."/>
            <person name="Huang W."/>
            <person name="Nel W.J."/>
            <person name="Swalarsk-Parry B.S."/>
            <person name="Vaghefi N."/>
            <person name="Wilken P.M."/>
            <person name="An Z."/>
            <person name="de Beer Z.W."/>
            <person name="De Vos L."/>
            <person name="Chen L."/>
            <person name="Duong T.A."/>
            <person name="Gao Y."/>
            <person name="Hammerbacher A."/>
            <person name="Kikkert J.R."/>
            <person name="Li Y."/>
            <person name="Li H."/>
            <person name="Li K."/>
            <person name="Li Q."/>
            <person name="Liu X."/>
            <person name="Ma X."/>
            <person name="Naidoo K."/>
            <person name="Pethybridge S.J."/>
            <person name="Sun J."/>
            <person name="Steenkamp E.T."/>
            <person name="van der Nest M.A."/>
            <person name="van Wyk S."/>
            <person name="Wingfield M.J."/>
            <person name="Xiong C."/>
            <person name="Yue Q."/>
            <person name="Zhang X."/>
        </authorList>
    </citation>
    <scope>NUCLEOTIDE SEQUENCE [LARGE SCALE GENOMIC DNA]</scope>
    <source>
        <strain evidence="8 9">BP 5553</strain>
    </source>
</reference>
<dbReference type="PROSITE" id="PS51635">
    <property type="entry name" value="PNPLA"/>
    <property type="match status" value="1"/>
</dbReference>
<dbReference type="EC" id="3.1.1.4" evidence="1"/>
<evidence type="ECO:0000256" key="5">
    <source>
        <dbReference type="PROSITE-ProRule" id="PRU00023"/>
    </source>
</evidence>
<protein>
    <recommendedName>
        <fullName evidence="1">phospholipase A2</fullName>
        <ecNumber evidence="1">3.1.1.4</ecNumber>
    </recommendedName>
</protein>
<dbReference type="PROSITE" id="PS50088">
    <property type="entry name" value="ANK_REPEAT"/>
    <property type="match status" value="2"/>
</dbReference>
<comment type="caution">
    <text evidence="6">Lacks conserved residue(s) required for the propagation of feature annotation.</text>
</comment>
<feature type="domain" description="PNPLA" evidence="7">
    <location>
        <begin position="1"/>
        <end position="185"/>
    </location>
</feature>
<dbReference type="PROSITE" id="PS50297">
    <property type="entry name" value="ANK_REP_REGION"/>
    <property type="match status" value="2"/>
</dbReference>
<comment type="caution">
    <text evidence="8">The sequence shown here is derived from an EMBL/GenBank/DDBJ whole genome shotgun (WGS) entry which is preliminary data.</text>
</comment>
<evidence type="ECO:0000259" key="7">
    <source>
        <dbReference type="PROSITE" id="PS51635"/>
    </source>
</evidence>
<dbReference type="Pfam" id="PF24883">
    <property type="entry name" value="NPHP3_N"/>
    <property type="match status" value="1"/>
</dbReference>
<feature type="active site" description="Nucleophile" evidence="6">
    <location>
        <position position="25"/>
    </location>
</feature>
<name>A0A370U0X7_9HELO</name>
<dbReference type="SUPFAM" id="SSF48403">
    <property type="entry name" value="Ankyrin repeat"/>
    <property type="match status" value="1"/>
</dbReference>